<dbReference type="EMBL" id="QKYT01000170">
    <property type="protein sequence ID" value="RIA90818.1"/>
    <property type="molecule type" value="Genomic_DNA"/>
</dbReference>
<keyword evidence="2" id="KW-1185">Reference proteome</keyword>
<gene>
    <name evidence="1" type="ORF">C1645_769011</name>
</gene>
<evidence type="ECO:0000313" key="1">
    <source>
        <dbReference type="EMBL" id="RIA90818.1"/>
    </source>
</evidence>
<comment type="caution">
    <text evidence="1">The sequence shown here is derived from an EMBL/GenBank/DDBJ whole genome shotgun (WGS) entry which is preliminary data.</text>
</comment>
<name>A0A397SXN2_9GLOM</name>
<protein>
    <submittedName>
        <fullName evidence="1">Uncharacterized protein</fullName>
    </submittedName>
</protein>
<dbReference type="Proteomes" id="UP000265703">
    <property type="component" value="Unassembled WGS sequence"/>
</dbReference>
<reference evidence="1 2" key="1">
    <citation type="submission" date="2018-06" db="EMBL/GenBank/DDBJ databases">
        <title>Comparative genomics reveals the genomic features of Rhizophagus irregularis, R. cerebriforme, R. diaphanum and Gigaspora rosea, and their symbiotic lifestyle signature.</title>
        <authorList>
            <person name="Morin E."/>
            <person name="San Clemente H."/>
            <person name="Chen E.C.H."/>
            <person name="De La Providencia I."/>
            <person name="Hainaut M."/>
            <person name="Kuo A."/>
            <person name="Kohler A."/>
            <person name="Murat C."/>
            <person name="Tang N."/>
            <person name="Roy S."/>
            <person name="Loubradou J."/>
            <person name="Henrissat B."/>
            <person name="Grigoriev I.V."/>
            <person name="Corradi N."/>
            <person name="Roux C."/>
            <person name="Martin F.M."/>
        </authorList>
    </citation>
    <scope>NUCLEOTIDE SEQUENCE [LARGE SCALE GENOMIC DNA]</scope>
    <source>
        <strain evidence="1 2">DAOM 227022</strain>
    </source>
</reference>
<organism evidence="1 2">
    <name type="scientific">Glomus cerebriforme</name>
    <dbReference type="NCBI Taxonomy" id="658196"/>
    <lineage>
        <taxon>Eukaryota</taxon>
        <taxon>Fungi</taxon>
        <taxon>Fungi incertae sedis</taxon>
        <taxon>Mucoromycota</taxon>
        <taxon>Glomeromycotina</taxon>
        <taxon>Glomeromycetes</taxon>
        <taxon>Glomerales</taxon>
        <taxon>Glomeraceae</taxon>
        <taxon>Glomus</taxon>
    </lineage>
</organism>
<proteinExistence type="predicted"/>
<evidence type="ECO:0000313" key="2">
    <source>
        <dbReference type="Proteomes" id="UP000265703"/>
    </source>
</evidence>
<accession>A0A397SXN2</accession>
<sequence>MCNNFELNWNMICSLLLPLVFIVLFSTSKQLASSVHPYTNDAQLLFLLNYLS</sequence>
<dbReference type="AlphaFoldDB" id="A0A397SXN2"/>